<gene>
    <name evidence="3" type="ORF">DF188_04110</name>
</gene>
<sequence>MAEDIKNEEASNSVDEKDNKENQTNHSLNKANLIKKALIAGIAILVIFLLIILVLILTKKPNSVEEAPSAQVASQIEQNIETVENKQLNENQTVQNEESDFKFDFNNLEPDKLNEQLELLTNKNLEQKALEELSLLEKEEKKSSNASSIFVESDSKTENSINSAQESVNNEVLVLNDVEEKNIEINSETKESEAIENSDELIETKTILEDEKEEPTNNINIQKEIEISKESKSLIVFEDKSKNEDTKASDIKKYEFLKIISVAKIKGNLKKSYYDKIYNIDSSVLLCRDALGNIEIYFGPFKDNTKQENLLNRLLEAGFSEAYNLEMEKEEFNKRCNY</sequence>
<dbReference type="RefSeq" id="WP_109158251.1">
    <property type="nucleotide sequence ID" value="NZ_JAUQUQ010000002.1"/>
</dbReference>
<evidence type="ECO:0000256" key="2">
    <source>
        <dbReference type="SAM" id="Phobius"/>
    </source>
</evidence>
<comment type="caution">
    <text evidence="3">The sequence shown here is derived from an EMBL/GenBank/DDBJ whole genome shotgun (WGS) entry which is preliminary data.</text>
</comment>
<dbReference type="STRING" id="28200.GCA_001572935_00295"/>
<reference evidence="3 4" key="1">
    <citation type="submission" date="2018-05" db="EMBL/GenBank/DDBJ databases">
        <title>Antimicrobial susceptibility testing and genomic analysis of Arcobacter skirrowii strains and one Arcobacter butzleri isolated from German poultry farms.</title>
        <authorList>
            <person name="Haenel I."/>
            <person name="Hotzel H."/>
            <person name="Tomaso H."/>
            <person name="Busch A."/>
        </authorList>
    </citation>
    <scope>NUCLEOTIDE SEQUENCE [LARGE SCALE GENOMIC DNA]</scope>
    <source>
        <strain evidence="4">v</strain>
    </source>
</reference>
<feature type="compositionally biased region" description="Basic and acidic residues" evidence="1">
    <location>
        <begin position="1"/>
        <end position="23"/>
    </location>
</feature>
<keyword evidence="2" id="KW-0472">Membrane</keyword>
<evidence type="ECO:0000256" key="1">
    <source>
        <dbReference type="SAM" id="MobiDB-lite"/>
    </source>
</evidence>
<feature type="transmembrane region" description="Helical" evidence="2">
    <location>
        <begin position="37"/>
        <end position="57"/>
    </location>
</feature>
<organism evidence="3 4">
    <name type="scientific">Aliarcobacter skirrowii</name>
    <dbReference type="NCBI Taxonomy" id="28200"/>
    <lineage>
        <taxon>Bacteria</taxon>
        <taxon>Pseudomonadati</taxon>
        <taxon>Campylobacterota</taxon>
        <taxon>Epsilonproteobacteria</taxon>
        <taxon>Campylobacterales</taxon>
        <taxon>Arcobacteraceae</taxon>
        <taxon>Aliarcobacter</taxon>
    </lineage>
</organism>
<evidence type="ECO:0000313" key="4">
    <source>
        <dbReference type="Proteomes" id="UP000245014"/>
    </source>
</evidence>
<keyword evidence="2" id="KW-1133">Transmembrane helix</keyword>
<dbReference type="AlphaFoldDB" id="A0A2U2C1V9"/>
<dbReference type="EMBL" id="QEYI01000002">
    <property type="protein sequence ID" value="PWE22306.1"/>
    <property type="molecule type" value="Genomic_DNA"/>
</dbReference>
<evidence type="ECO:0000313" key="3">
    <source>
        <dbReference type="EMBL" id="PWE22306.1"/>
    </source>
</evidence>
<feature type="region of interest" description="Disordered" evidence="1">
    <location>
        <begin position="1"/>
        <end position="24"/>
    </location>
</feature>
<keyword evidence="2" id="KW-0812">Transmembrane</keyword>
<protein>
    <recommendedName>
        <fullName evidence="5">SPOR domain-containing protein</fullName>
    </recommendedName>
</protein>
<name>A0A2U2C1V9_9BACT</name>
<accession>A0A2U2C1V9</accession>
<evidence type="ECO:0008006" key="5">
    <source>
        <dbReference type="Google" id="ProtNLM"/>
    </source>
</evidence>
<dbReference type="Proteomes" id="UP000245014">
    <property type="component" value="Unassembled WGS sequence"/>
</dbReference>
<proteinExistence type="predicted"/>